<comment type="caution">
    <text evidence="2">The sequence shown here is derived from an EMBL/GenBank/DDBJ whole genome shotgun (WGS) entry which is preliminary data.</text>
</comment>
<evidence type="ECO:0000313" key="3">
    <source>
        <dbReference type="Proteomes" id="UP001370490"/>
    </source>
</evidence>
<reference evidence="2 3" key="1">
    <citation type="submission" date="2023-12" db="EMBL/GenBank/DDBJ databases">
        <title>A high-quality genome assembly for Dillenia turbinata (Dilleniales).</title>
        <authorList>
            <person name="Chanderbali A."/>
        </authorList>
    </citation>
    <scope>NUCLEOTIDE SEQUENCE [LARGE SCALE GENOMIC DNA]</scope>
    <source>
        <strain evidence="2">LSX21</strain>
        <tissue evidence="2">Leaf</tissue>
    </source>
</reference>
<evidence type="ECO:0000256" key="1">
    <source>
        <dbReference type="SAM" id="MobiDB-lite"/>
    </source>
</evidence>
<sequence>MTTPESTESQTPRNPNPSPKTPQAPPSVIRLWRPAAQRNLRNQWSKLVALRNRWVSVSSSGRSHATSLVNAYLSQKYMPQMDLGVLKDMPKIREKACIKLAKQQVATVTQMANAAQSMRCFLKGASNSPVLQFSSSSENGNDNGDCGGTPVYLFWSISSFETLAQELVQMFAQELNLKRLLVMELLGISCEEDLGFDELSWSSELYAGEFDDLSICSLYSKETDEPVPPRVKELKSGAFAAKFSRQPDSDVLQVYLTIWLAEVNINTNRSGVEEEQCGAKDSGGQQRLEFTPDVIPLADDSLLDSPAKNAK</sequence>
<dbReference type="PANTHER" id="PTHR15827">
    <property type="entry name" value="CYCLIN-DEPENDENT KINASE 2-INTERACTING PROTEIN"/>
    <property type="match status" value="1"/>
</dbReference>
<dbReference type="Proteomes" id="UP001370490">
    <property type="component" value="Unassembled WGS sequence"/>
</dbReference>
<keyword evidence="3" id="KW-1185">Reference proteome</keyword>
<feature type="region of interest" description="Disordered" evidence="1">
    <location>
        <begin position="1"/>
        <end position="26"/>
    </location>
</feature>
<feature type="compositionally biased region" description="Polar residues" evidence="1">
    <location>
        <begin position="1"/>
        <end position="13"/>
    </location>
</feature>
<accession>A0AAN8V031</accession>
<dbReference type="EMBL" id="JBAMMX010000016">
    <property type="protein sequence ID" value="KAK6925090.1"/>
    <property type="molecule type" value="Genomic_DNA"/>
</dbReference>
<dbReference type="AlphaFoldDB" id="A0AAN8V031"/>
<protein>
    <submittedName>
        <fullName evidence="2">Uncharacterized protein</fullName>
    </submittedName>
</protein>
<gene>
    <name evidence="2" type="ORF">RJ641_009416</name>
</gene>
<feature type="compositionally biased region" description="Pro residues" evidence="1">
    <location>
        <begin position="14"/>
        <end position="25"/>
    </location>
</feature>
<proteinExistence type="predicted"/>
<name>A0AAN8V031_9MAGN</name>
<dbReference type="PANTHER" id="PTHR15827:SF2">
    <property type="entry name" value="CYCLIN-DEPENDENT KINASE 2-INTERACTING PROTEIN"/>
    <property type="match status" value="1"/>
</dbReference>
<organism evidence="2 3">
    <name type="scientific">Dillenia turbinata</name>
    <dbReference type="NCBI Taxonomy" id="194707"/>
    <lineage>
        <taxon>Eukaryota</taxon>
        <taxon>Viridiplantae</taxon>
        <taxon>Streptophyta</taxon>
        <taxon>Embryophyta</taxon>
        <taxon>Tracheophyta</taxon>
        <taxon>Spermatophyta</taxon>
        <taxon>Magnoliopsida</taxon>
        <taxon>eudicotyledons</taxon>
        <taxon>Gunneridae</taxon>
        <taxon>Pentapetalae</taxon>
        <taxon>Dilleniales</taxon>
        <taxon>Dilleniaceae</taxon>
        <taxon>Dillenia</taxon>
    </lineage>
</organism>
<evidence type="ECO:0000313" key="2">
    <source>
        <dbReference type="EMBL" id="KAK6925090.1"/>
    </source>
</evidence>